<protein>
    <submittedName>
        <fullName evidence="1">Uncharacterized protein</fullName>
    </submittedName>
</protein>
<organism evidence="1 2">
    <name type="scientific">Metabacillus sediminis</name>
    <dbReference type="NCBI Taxonomy" id="3117746"/>
    <lineage>
        <taxon>Bacteria</taxon>
        <taxon>Bacillati</taxon>
        <taxon>Bacillota</taxon>
        <taxon>Bacilli</taxon>
        <taxon>Bacillales</taxon>
        <taxon>Bacillaceae</taxon>
        <taxon>Metabacillus</taxon>
    </lineage>
</organism>
<name>A0ABZ2NMQ7_9BACI</name>
<accession>A0ABZ2NMQ7</accession>
<evidence type="ECO:0000313" key="1">
    <source>
        <dbReference type="EMBL" id="WXB99114.1"/>
    </source>
</evidence>
<keyword evidence="2" id="KW-1185">Reference proteome</keyword>
<sequence>MKNLELRNEIKRSRLYYYEVAAYLGVHENTLYRLLRSDLSGEQKEKIRNAIKQLKKLAVAN</sequence>
<evidence type="ECO:0000313" key="2">
    <source>
        <dbReference type="Proteomes" id="UP001377337"/>
    </source>
</evidence>
<keyword evidence="1" id="KW-0614">Plasmid</keyword>
<gene>
    <name evidence="1" type="ORF">WCV65_21050</name>
</gene>
<reference evidence="1 2" key="1">
    <citation type="submission" date="2024-02" db="EMBL/GenBank/DDBJ databases">
        <title>Seven novel Bacillus-like species.</title>
        <authorList>
            <person name="Liu G."/>
        </authorList>
    </citation>
    <scope>NUCLEOTIDE SEQUENCE [LARGE SCALE GENOMIC DNA]</scope>
    <source>
        <strain evidence="1 2">FJAT-52054</strain>
        <plasmid evidence="1 2">unnamed1</plasmid>
    </source>
</reference>
<dbReference type="EMBL" id="CP147408">
    <property type="protein sequence ID" value="WXB99114.1"/>
    <property type="molecule type" value="Genomic_DNA"/>
</dbReference>
<dbReference type="RefSeq" id="WP_338782417.1">
    <property type="nucleotide sequence ID" value="NZ_CP147408.1"/>
</dbReference>
<geneLocation type="plasmid" evidence="1 2">
    <name>unnamed1</name>
</geneLocation>
<dbReference type="Proteomes" id="UP001377337">
    <property type="component" value="Plasmid unnamed1"/>
</dbReference>
<proteinExistence type="predicted"/>